<sequence>MRYFIVLYNTFLWAMIISFIMFKNVWLEMRMNIGLCFFIIWALMFIIFIFINNKKHIFEKHSIFSLINLIICFIIALIILSPSAILYTPSSIIRDGLYAKRLLKLNTINIVLFIFMFGGILTILISSLTKKLIKNKISESK</sequence>
<protein>
    <submittedName>
        <fullName evidence="2">YciC</fullName>
    </submittedName>
</protein>
<proteinExistence type="predicted"/>
<dbReference type="PATRIC" id="fig|1161918.5.peg.1466"/>
<accession>K0JKD5</accession>
<evidence type="ECO:0000313" key="2">
    <source>
        <dbReference type="EMBL" id="CCG57417.1"/>
    </source>
</evidence>
<feature type="transmembrane region" description="Helical" evidence="1">
    <location>
        <begin position="32"/>
        <end position="51"/>
    </location>
</feature>
<reference evidence="2 3" key="1">
    <citation type="journal article" date="2012" name="BMC Genomics">
        <title>Comparative genomics of Brachyspira pilosicoli strains: genome rearrangements, reductions and correlation of genetic compliment with phenotypic diversity.</title>
        <authorList>
            <person name="Mappley L.J."/>
            <person name="Black M.L."/>
            <person name="Abuoun M."/>
            <person name="Darby A.C."/>
            <person name="Woodward M.J."/>
            <person name="Parkhill J."/>
            <person name="Turner A.K."/>
            <person name="Bellgard M.I."/>
            <person name="La T."/>
            <person name="Phillips N.D."/>
            <person name="La Ragione R.M."/>
            <person name="Hampson D.J."/>
        </authorList>
    </citation>
    <scope>NUCLEOTIDE SEQUENCE [LARGE SCALE GENOMIC DNA]</scope>
    <source>
        <strain evidence="2">WesB</strain>
    </source>
</reference>
<name>K0JKD5_BRAPL</name>
<keyword evidence="1" id="KW-0812">Transmembrane</keyword>
<keyword evidence="1" id="KW-1133">Transmembrane helix</keyword>
<feature type="transmembrane region" description="Helical" evidence="1">
    <location>
        <begin position="7"/>
        <end position="26"/>
    </location>
</feature>
<dbReference type="KEGG" id="bpw:WESB_1952"/>
<dbReference type="AlphaFoldDB" id="K0JKD5"/>
<dbReference type="Proteomes" id="UP000003759">
    <property type="component" value="Chromosome"/>
</dbReference>
<evidence type="ECO:0000313" key="3">
    <source>
        <dbReference type="Proteomes" id="UP000003759"/>
    </source>
</evidence>
<evidence type="ECO:0000256" key="1">
    <source>
        <dbReference type="SAM" id="Phobius"/>
    </source>
</evidence>
<feature type="transmembrane region" description="Helical" evidence="1">
    <location>
        <begin position="107"/>
        <end position="128"/>
    </location>
</feature>
<keyword evidence="1" id="KW-0472">Membrane</keyword>
<dbReference type="OrthoDB" id="308891at2"/>
<feature type="transmembrane region" description="Helical" evidence="1">
    <location>
        <begin position="63"/>
        <end position="87"/>
    </location>
</feature>
<dbReference type="RefSeq" id="WP_014933598.1">
    <property type="nucleotide sequence ID" value="NC_018604.1"/>
</dbReference>
<dbReference type="HOGENOM" id="CLU_1882117_0_0_12"/>
<dbReference type="EMBL" id="HE793032">
    <property type="protein sequence ID" value="CCG57417.1"/>
    <property type="molecule type" value="Genomic_DNA"/>
</dbReference>
<gene>
    <name evidence="2" type="primary">YciC</name>
    <name evidence="2" type="ORF">WESB_1952</name>
</gene>
<organism evidence="2 3">
    <name type="scientific">Brachyspira pilosicoli WesB</name>
    <dbReference type="NCBI Taxonomy" id="1161918"/>
    <lineage>
        <taxon>Bacteria</taxon>
        <taxon>Pseudomonadati</taxon>
        <taxon>Spirochaetota</taxon>
        <taxon>Spirochaetia</taxon>
        <taxon>Brachyspirales</taxon>
        <taxon>Brachyspiraceae</taxon>
        <taxon>Brachyspira</taxon>
    </lineage>
</organism>